<evidence type="ECO:0000256" key="8">
    <source>
        <dbReference type="ARBA" id="ARBA00049260"/>
    </source>
</evidence>
<evidence type="ECO:0000256" key="3">
    <source>
        <dbReference type="ARBA" id="ARBA00012068"/>
    </source>
</evidence>
<accession>A0A543NI21</accession>
<keyword evidence="12" id="KW-1185">Reference proteome</keyword>
<dbReference type="SUPFAM" id="SSF51735">
    <property type="entry name" value="NAD(P)-binding Rossmann-fold domains"/>
    <property type="match status" value="1"/>
</dbReference>
<dbReference type="Pfam" id="PF02153">
    <property type="entry name" value="PDH_N"/>
    <property type="match status" value="1"/>
</dbReference>
<dbReference type="InterPro" id="IPR036291">
    <property type="entry name" value="NAD(P)-bd_dom_sf"/>
</dbReference>
<dbReference type="InterPro" id="IPR008927">
    <property type="entry name" value="6-PGluconate_DH-like_C_sf"/>
</dbReference>
<dbReference type="Proteomes" id="UP000317422">
    <property type="component" value="Unassembled WGS sequence"/>
</dbReference>
<comment type="similarity">
    <text evidence="2">Belongs to the prephenate/arogenate dehydrogenase family.</text>
</comment>
<dbReference type="InterPro" id="IPR050812">
    <property type="entry name" value="Preph/Arog_dehydrog"/>
</dbReference>
<dbReference type="GO" id="GO:0004665">
    <property type="term" value="F:prephenate dehydrogenase (NADP+) activity"/>
    <property type="evidence" value="ECO:0007669"/>
    <property type="project" value="InterPro"/>
</dbReference>
<comment type="caution">
    <text evidence="11">The sequence shown here is derived from an EMBL/GenBank/DDBJ whole genome shotgun (WGS) entry which is preliminary data.</text>
</comment>
<dbReference type="InterPro" id="IPR002912">
    <property type="entry name" value="ACT_dom"/>
</dbReference>
<evidence type="ECO:0000256" key="7">
    <source>
        <dbReference type="ARBA" id="ARBA00023027"/>
    </source>
</evidence>
<dbReference type="PANTHER" id="PTHR21363">
    <property type="entry name" value="PREPHENATE DEHYDROGENASE"/>
    <property type="match status" value="1"/>
</dbReference>
<dbReference type="NCBIfam" id="NF005111">
    <property type="entry name" value="PRK06545.2-3"/>
    <property type="match status" value="1"/>
</dbReference>
<evidence type="ECO:0000256" key="1">
    <source>
        <dbReference type="ARBA" id="ARBA00005067"/>
    </source>
</evidence>
<gene>
    <name evidence="11" type="ORF">FHX37_1399</name>
</gene>
<comment type="pathway">
    <text evidence="1">Amino-acid biosynthesis; L-tyrosine biosynthesis; (4-hydroxyphenyl)pyruvate from prephenate (NAD(+) route): step 1/1.</text>
</comment>
<keyword evidence="7" id="KW-0520">NAD</keyword>
<dbReference type="PROSITE" id="PS51671">
    <property type="entry name" value="ACT"/>
    <property type="match status" value="1"/>
</dbReference>
<keyword evidence="5" id="KW-0827">Tyrosine biosynthesis</keyword>
<dbReference type="Gene3D" id="3.40.50.720">
    <property type="entry name" value="NAD(P)-binding Rossmann-like Domain"/>
    <property type="match status" value="1"/>
</dbReference>
<keyword evidence="5" id="KW-0057">Aromatic amino acid biosynthesis</keyword>
<name>A0A543NI21_9ACTN</name>
<dbReference type="SUPFAM" id="SSF48179">
    <property type="entry name" value="6-phosphogluconate dehydrogenase C-terminal domain-like"/>
    <property type="match status" value="1"/>
</dbReference>
<keyword evidence="6" id="KW-0560">Oxidoreductase</keyword>
<evidence type="ECO:0000256" key="2">
    <source>
        <dbReference type="ARBA" id="ARBA00007964"/>
    </source>
</evidence>
<dbReference type="GO" id="GO:0070403">
    <property type="term" value="F:NAD+ binding"/>
    <property type="evidence" value="ECO:0007669"/>
    <property type="project" value="InterPro"/>
</dbReference>
<organism evidence="11 12">
    <name type="scientific">Haloactinospora alba</name>
    <dbReference type="NCBI Taxonomy" id="405555"/>
    <lineage>
        <taxon>Bacteria</taxon>
        <taxon>Bacillati</taxon>
        <taxon>Actinomycetota</taxon>
        <taxon>Actinomycetes</taxon>
        <taxon>Streptosporangiales</taxon>
        <taxon>Nocardiopsidaceae</taxon>
        <taxon>Haloactinospora</taxon>
    </lineage>
</organism>
<keyword evidence="5" id="KW-0028">Amino-acid biosynthesis</keyword>
<evidence type="ECO:0000256" key="6">
    <source>
        <dbReference type="ARBA" id="ARBA00023002"/>
    </source>
</evidence>
<dbReference type="InterPro" id="IPR003099">
    <property type="entry name" value="Prephen_DH"/>
</dbReference>
<dbReference type="GO" id="GO:0008977">
    <property type="term" value="F:prephenate dehydrogenase (NAD+) activity"/>
    <property type="evidence" value="ECO:0007669"/>
    <property type="project" value="UniProtKB-EC"/>
</dbReference>
<reference evidence="11 12" key="1">
    <citation type="submission" date="2019-06" db="EMBL/GenBank/DDBJ databases">
        <title>Sequencing the genomes of 1000 actinobacteria strains.</title>
        <authorList>
            <person name="Klenk H.-P."/>
        </authorList>
    </citation>
    <scope>NUCLEOTIDE SEQUENCE [LARGE SCALE GENOMIC DNA]</scope>
    <source>
        <strain evidence="11 12">DSM 45015</strain>
    </source>
</reference>
<dbReference type="EC" id="1.3.1.12" evidence="3"/>
<dbReference type="UniPathway" id="UPA00122">
    <property type="reaction ID" value="UER00961"/>
</dbReference>
<dbReference type="RefSeq" id="WP_141922879.1">
    <property type="nucleotide sequence ID" value="NZ_VFQC01000001.1"/>
</dbReference>
<dbReference type="GO" id="GO:0006571">
    <property type="term" value="P:tyrosine biosynthetic process"/>
    <property type="evidence" value="ECO:0007669"/>
    <property type="project" value="UniProtKB-UniPathway"/>
</dbReference>
<proteinExistence type="inferred from homology"/>
<dbReference type="PROSITE" id="PS51176">
    <property type="entry name" value="PDH_ADH"/>
    <property type="match status" value="1"/>
</dbReference>
<dbReference type="Pfam" id="PF20463">
    <property type="entry name" value="PDH_C"/>
    <property type="match status" value="1"/>
</dbReference>
<sequence>MLRNAVVLGTGLIGTSIALALRENGVEVALADPDPASLRMAHELGAGEVLGSGAPTPPADVAVIAAPPSAVPTALREAQGRGLAQVYTDAASVKDSVAVRAEQHGCDMSTYVPGHPMGGREKNGPSAARADLFLGRPWALCPTGKADPGAVTTVTELVRACGAEPHMLTAAAHDRAVALVSHAPHVVSSAVAARMLTGEEEALALAGQGVRDVTRVAGGDPELWWEILRNNPRPVAAVLEETATDLARAARALNAADPDREAVWGVLERGARGHERIPGKHGVRQEPEYAVLPVVIPDEPNALGRLFAAVGEVGVNVEDVRIDHSPGLPVGVAQLWVLGTELPRLSEALAAHGWSVHG</sequence>
<evidence type="ECO:0000256" key="5">
    <source>
        <dbReference type="ARBA" id="ARBA00022498"/>
    </source>
</evidence>
<feature type="domain" description="Prephenate/arogenate dehydrogenase" evidence="9">
    <location>
        <begin position="3"/>
        <end position="285"/>
    </location>
</feature>
<evidence type="ECO:0000256" key="4">
    <source>
        <dbReference type="ARBA" id="ARBA00016891"/>
    </source>
</evidence>
<comment type="catalytic activity">
    <reaction evidence="8">
        <text>prephenate + NAD(+) = 3-(4-hydroxyphenyl)pyruvate + CO2 + NADH</text>
        <dbReference type="Rhea" id="RHEA:13869"/>
        <dbReference type="ChEBI" id="CHEBI:16526"/>
        <dbReference type="ChEBI" id="CHEBI:29934"/>
        <dbReference type="ChEBI" id="CHEBI:36242"/>
        <dbReference type="ChEBI" id="CHEBI:57540"/>
        <dbReference type="ChEBI" id="CHEBI:57945"/>
        <dbReference type="EC" id="1.3.1.12"/>
    </reaction>
</comment>
<dbReference type="OrthoDB" id="9802008at2"/>
<dbReference type="Gene3D" id="1.10.3660.10">
    <property type="entry name" value="6-phosphogluconate dehydrogenase C-terminal like domain"/>
    <property type="match status" value="1"/>
</dbReference>
<feature type="domain" description="ACT" evidence="10">
    <location>
        <begin position="291"/>
        <end position="358"/>
    </location>
</feature>
<protein>
    <recommendedName>
        <fullName evidence="4">Prephenate dehydrogenase</fullName>
        <ecNumber evidence="3">1.3.1.12</ecNumber>
    </recommendedName>
</protein>
<dbReference type="AlphaFoldDB" id="A0A543NI21"/>
<evidence type="ECO:0000313" key="11">
    <source>
        <dbReference type="EMBL" id="TQN31493.1"/>
    </source>
</evidence>
<dbReference type="InterPro" id="IPR046826">
    <property type="entry name" value="PDH_N"/>
</dbReference>
<evidence type="ECO:0000259" key="10">
    <source>
        <dbReference type="PROSITE" id="PS51671"/>
    </source>
</evidence>
<dbReference type="EMBL" id="VFQC01000001">
    <property type="protein sequence ID" value="TQN31493.1"/>
    <property type="molecule type" value="Genomic_DNA"/>
</dbReference>
<dbReference type="PANTHER" id="PTHR21363:SF0">
    <property type="entry name" value="PREPHENATE DEHYDROGENASE [NADP(+)]"/>
    <property type="match status" value="1"/>
</dbReference>
<dbReference type="InterPro" id="IPR046825">
    <property type="entry name" value="PDH_C"/>
</dbReference>
<evidence type="ECO:0000313" key="12">
    <source>
        <dbReference type="Proteomes" id="UP000317422"/>
    </source>
</evidence>
<evidence type="ECO:0000259" key="9">
    <source>
        <dbReference type="PROSITE" id="PS51176"/>
    </source>
</evidence>
<dbReference type="NCBIfam" id="NF005112">
    <property type="entry name" value="PRK06545.2-4"/>
    <property type="match status" value="1"/>
</dbReference>